<comment type="caution">
    <text evidence="3">The sequence shown here is derived from an EMBL/GenBank/DDBJ whole genome shotgun (WGS) entry which is preliminary data.</text>
</comment>
<name>A0AAV7EJP1_ARIFI</name>
<feature type="region of interest" description="Disordered" evidence="1">
    <location>
        <begin position="17"/>
        <end position="282"/>
    </location>
</feature>
<keyword evidence="4" id="KW-1185">Reference proteome</keyword>
<feature type="compositionally biased region" description="Polar residues" evidence="1">
    <location>
        <begin position="95"/>
        <end position="108"/>
    </location>
</feature>
<dbReference type="PANTHER" id="PTHR47866">
    <property type="entry name" value="HYDROXYPROLINE-RICH GLYCOPROTEIN FAMILY PROTEIN"/>
    <property type="match status" value="1"/>
</dbReference>
<feature type="region of interest" description="Disordered" evidence="1">
    <location>
        <begin position="477"/>
        <end position="505"/>
    </location>
</feature>
<dbReference type="InterPro" id="IPR038192">
    <property type="entry name" value="CSTF_C_sf"/>
</dbReference>
<dbReference type="EMBL" id="JAINDJ010000004">
    <property type="protein sequence ID" value="KAG9448934.1"/>
    <property type="molecule type" value="Genomic_DNA"/>
</dbReference>
<dbReference type="Proteomes" id="UP000825729">
    <property type="component" value="Unassembled WGS sequence"/>
</dbReference>
<dbReference type="GO" id="GO:0031124">
    <property type="term" value="P:mRNA 3'-end processing"/>
    <property type="evidence" value="ECO:0007669"/>
    <property type="project" value="InterPro"/>
</dbReference>
<protein>
    <recommendedName>
        <fullName evidence="2">Transcription termination and cleavage factor C-terminal domain-containing protein</fullName>
    </recommendedName>
</protein>
<dbReference type="InterPro" id="IPR026896">
    <property type="entry name" value="CSTF_C"/>
</dbReference>
<dbReference type="PANTHER" id="PTHR47866:SF2">
    <property type="entry name" value="HYDROXYPROLINE-RICH GLYCOPROTEIN FAMILY PROTEIN"/>
    <property type="match status" value="1"/>
</dbReference>
<evidence type="ECO:0000259" key="2">
    <source>
        <dbReference type="Pfam" id="PF14304"/>
    </source>
</evidence>
<reference evidence="3 4" key="1">
    <citation type="submission" date="2021-07" db="EMBL/GenBank/DDBJ databases">
        <title>The Aristolochia fimbriata genome: insights into angiosperm evolution, floral development and chemical biosynthesis.</title>
        <authorList>
            <person name="Jiao Y."/>
        </authorList>
    </citation>
    <scope>NUCLEOTIDE SEQUENCE [LARGE SCALE GENOMIC DNA]</scope>
    <source>
        <strain evidence="3">IBCAS-2021</strain>
        <tissue evidence="3">Leaf</tissue>
    </source>
</reference>
<feature type="compositionally biased region" description="Low complexity" evidence="1">
    <location>
        <begin position="53"/>
        <end position="83"/>
    </location>
</feature>
<feature type="compositionally biased region" description="Low complexity" evidence="1">
    <location>
        <begin position="119"/>
        <end position="138"/>
    </location>
</feature>
<evidence type="ECO:0000256" key="1">
    <source>
        <dbReference type="SAM" id="MobiDB-lite"/>
    </source>
</evidence>
<accession>A0AAV7EJP1</accession>
<evidence type="ECO:0000313" key="3">
    <source>
        <dbReference type="EMBL" id="KAG9448934.1"/>
    </source>
</evidence>
<organism evidence="3 4">
    <name type="scientific">Aristolochia fimbriata</name>
    <name type="common">White veined hardy Dutchman's pipe vine</name>
    <dbReference type="NCBI Taxonomy" id="158543"/>
    <lineage>
        <taxon>Eukaryota</taxon>
        <taxon>Viridiplantae</taxon>
        <taxon>Streptophyta</taxon>
        <taxon>Embryophyta</taxon>
        <taxon>Tracheophyta</taxon>
        <taxon>Spermatophyta</taxon>
        <taxon>Magnoliopsida</taxon>
        <taxon>Magnoliidae</taxon>
        <taxon>Piperales</taxon>
        <taxon>Aristolochiaceae</taxon>
        <taxon>Aristolochia</taxon>
    </lineage>
</organism>
<feature type="domain" description="Transcription termination and cleavage factor C-terminal" evidence="2">
    <location>
        <begin position="291"/>
        <end position="314"/>
    </location>
</feature>
<sequence length="505" mass="56010">MLGMVQPPQVMPNIQQTLSQASQQPHVQTGQSTNMPPTPLLGQSVLGGPPTTSQLPYPSRQQSSQSSPFTTTSAPPLTLPSQTGPQHSKGHLGAQISSGTLPQLSHAHNPSAVPHHSASLQSSVLQPPISSQSQQPLQAPGIHHQPLQPLQPPQSRPSSLQPFSHQMHSQMGPASGFQPPQQIMSQPIFHSGVNPQPGVGSSFSQGQPPIRSQPPPQQLYQIGGHGGAEYSSSQGPNAMQVDRGAPWMSGAPESSPGGAILPGPPQLVPAQMTSNVQPPRPPQLTPEMEKAVLQQVMSLTPEQINLLPPEQRQQQESLEQLNKSLKTEIDPSYRAGRRRKKADRSISFQQLREVSVRAKRVWSTDCALLRLYYDQKNRAVNVVEKIKLNIIFGWQRIIEQFEPLRMYCVRPTYALGRVWLGMTFWIRRRGRGLRVRSMERAKLETFELGSPRLRLARFTFRYIQTFELNMTFHERFSSSGSSSRKFPAKAALVERQPSYSRPLHR</sequence>
<evidence type="ECO:0000313" key="4">
    <source>
        <dbReference type="Proteomes" id="UP000825729"/>
    </source>
</evidence>
<feature type="compositionally biased region" description="Polar residues" evidence="1">
    <location>
        <begin position="17"/>
        <end position="35"/>
    </location>
</feature>
<proteinExistence type="predicted"/>
<dbReference type="Pfam" id="PF14304">
    <property type="entry name" value="CSTF_C"/>
    <property type="match status" value="1"/>
</dbReference>
<gene>
    <name evidence="3" type="ORF">H6P81_008899</name>
</gene>
<dbReference type="AlphaFoldDB" id="A0AAV7EJP1"/>
<dbReference type="Gene3D" id="1.10.20.70">
    <property type="entry name" value="Transcription termination and cleavage factor, C-terminal domain"/>
    <property type="match status" value="1"/>
</dbReference>